<dbReference type="Gene3D" id="2.170.11.10">
    <property type="entry name" value="DNA Topoisomerase I, domain 2"/>
    <property type="match status" value="1"/>
</dbReference>
<feature type="coiled-coil region" evidence="8">
    <location>
        <begin position="458"/>
        <end position="526"/>
    </location>
</feature>
<dbReference type="InterPro" id="IPR051062">
    <property type="entry name" value="Topoisomerase_IB"/>
</dbReference>
<sequence length="579" mass="67133">MAAYNNKSMEAEDLPKKRKHESSHWWEDDLEDKSTIKWNSLEHHGVMFPPLYQPHGMPILYNGEHVSLTPEQEEVATMWASVVGTEWETKEIFRKNFEKNWLRVLGENHTIKSLDGCDFKGIQAHIEAQRELRKARPTEEKKAEREIKQKIDEEMGYAIVDNVREKISNIIVEPPGLFRGRGQHPKAGYLKARLSPEDITINVGKGNKVPICPLPGHAWKNVTHNSTVTWLAFYKDPELTFSNVKYVYLSASSKFKGLNDKLKYEKARRLKEYIEGIRENYHGKIRSENALDRQLGSALYLIDKLALRVGNEKSEDEADTVGCCSLRVEHIKLEEDYHITLDFLGKDSMRYFNTVQIIPEVYENLKGFISGKDKENELFDLITTTSLNEYLKSFMEGLSAKVFRTYNASICLQQQLAKFNELDQTVEEKVKFYTDANREVAILCNHQKSTPKNFDAQMEKLQDKLKEKLDIIVMLEDHIKFLKNGKNPVKTDKKLPTNEESARKALARAKTTVKNMEIRLKMKDDNKTVALGTSKINYMDPRITVAWCKKEEVPIERIFPKTLRAKFIWAMYAEPSWQF</sequence>
<evidence type="ECO:0000256" key="7">
    <source>
        <dbReference type="RuleBase" id="RU365101"/>
    </source>
</evidence>
<dbReference type="Pfam" id="PF14370">
    <property type="entry name" value="Topo_C_assoc"/>
    <property type="match status" value="1"/>
</dbReference>
<dbReference type="InterPro" id="IPR014711">
    <property type="entry name" value="TopoI_cat_a-hlx-sub_euk"/>
</dbReference>
<evidence type="ECO:0000313" key="11">
    <source>
        <dbReference type="EMBL" id="CAG9316956.1"/>
    </source>
</evidence>
<dbReference type="GO" id="GO:0005730">
    <property type="term" value="C:nucleolus"/>
    <property type="evidence" value="ECO:0007669"/>
    <property type="project" value="TreeGrafter"/>
</dbReference>
<keyword evidence="3 6" id="KW-0799">Topoisomerase</keyword>
<name>A0AAU9IQ54_9CILI</name>
<dbReference type="InterPro" id="IPR001631">
    <property type="entry name" value="TopoI"/>
</dbReference>
<dbReference type="InterPro" id="IPR014727">
    <property type="entry name" value="TopoI_cat_a/b-sub_euk"/>
</dbReference>
<dbReference type="InterPro" id="IPR011010">
    <property type="entry name" value="DNA_brk_join_enz"/>
</dbReference>
<dbReference type="GO" id="GO:0003917">
    <property type="term" value="F:DNA topoisomerase type I (single strand cut, ATP-independent) activity"/>
    <property type="evidence" value="ECO:0007669"/>
    <property type="project" value="UniProtKB-UniRule"/>
</dbReference>
<comment type="similarity">
    <text evidence="2 6 7">Belongs to the type IB topoisomerase family.</text>
</comment>
<dbReference type="InterPro" id="IPR013500">
    <property type="entry name" value="TopoI_cat_euk"/>
</dbReference>
<evidence type="ECO:0000313" key="12">
    <source>
        <dbReference type="Proteomes" id="UP001162131"/>
    </source>
</evidence>
<dbReference type="InterPro" id="IPR018521">
    <property type="entry name" value="TopoIB_AS"/>
</dbReference>
<keyword evidence="4 6" id="KW-0238">DNA-binding</keyword>
<dbReference type="EMBL" id="CAJZBQ010000017">
    <property type="protein sequence ID" value="CAG9316956.1"/>
    <property type="molecule type" value="Genomic_DNA"/>
</dbReference>
<dbReference type="PANTHER" id="PTHR10290:SF3">
    <property type="entry name" value="DNA TOPOISOMERASE 1"/>
    <property type="match status" value="1"/>
</dbReference>
<dbReference type="GO" id="GO:0006265">
    <property type="term" value="P:DNA topological change"/>
    <property type="evidence" value="ECO:0007669"/>
    <property type="project" value="UniProtKB-UniRule"/>
</dbReference>
<reference evidence="11" key="1">
    <citation type="submission" date="2021-09" db="EMBL/GenBank/DDBJ databases">
        <authorList>
            <consortium name="AG Swart"/>
            <person name="Singh M."/>
            <person name="Singh A."/>
            <person name="Seah K."/>
            <person name="Emmerich C."/>
        </authorList>
    </citation>
    <scope>NUCLEOTIDE SEQUENCE</scope>
    <source>
        <strain evidence="11">ATCC30299</strain>
    </source>
</reference>
<dbReference type="GO" id="GO:0003677">
    <property type="term" value="F:DNA binding"/>
    <property type="evidence" value="ECO:0007669"/>
    <property type="project" value="UniProtKB-UniRule"/>
</dbReference>
<evidence type="ECO:0000256" key="3">
    <source>
        <dbReference type="ARBA" id="ARBA00023029"/>
    </source>
</evidence>
<dbReference type="PRINTS" id="PR00416">
    <property type="entry name" value="EUTPISMRASEI"/>
</dbReference>
<dbReference type="PANTHER" id="PTHR10290">
    <property type="entry name" value="DNA TOPOISOMERASE I"/>
    <property type="match status" value="1"/>
</dbReference>
<dbReference type="Proteomes" id="UP001162131">
    <property type="component" value="Unassembled WGS sequence"/>
</dbReference>
<feature type="domain" description="DNA topoisomerase I eukaryotic-type" evidence="10">
    <location>
        <begin position="177"/>
        <end position="552"/>
    </location>
</feature>
<dbReference type="Gene3D" id="3.90.15.10">
    <property type="entry name" value="Topoisomerase I, Chain A, domain 3"/>
    <property type="match status" value="1"/>
</dbReference>
<dbReference type="InterPro" id="IPR008336">
    <property type="entry name" value="TopoI_DNA-bd_euk"/>
</dbReference>
<evidence type="ECO:0000256" key="6">
    <source>
        <dbReference type="PROSITE-ProRule" id="PRU01382"/>
    </source>
</evidence>
<dbReference type="InterPro" id="IPR013499">
    <property type="entry name" value="TopoI_euk"/>
</dbReference>
<dbReference type="CDD" id="cd00659">
    <property type="entry name" value="Topo_IB_C"/>
    <property type="match status" value="1"/>
</dbReference>
<keyword evidence="8" id="KW-0175">Coiled coil</keyword>
<dbReference type="AlphaFoldDB" id="A0AAU9IQ54"/>
<dbReference type="EC" id="5.6.2.1" evidence="7"/>
<dbReference type="SUPFAM" id="SSF56349">
    <property type="entry name" value="DNA breaking-rejoining enzymes"/>
    <property type="match status" value="1"/>
</dbReference>
<evidence type="ECO:0000256" key="5">
    <source>
        <dbReference type="ARBA" id="ARBA00023235"/>
    </source>
</evidence>
<evidence type="ECO:0000256" key="4">
    <source>
        <dbReference type="ARBA" id="ARBA00023125"/>
    </source>
</evidence>
<comment type="function">
    <text evidence="7">Releases the supercoiling and torsional tension of DNA introduced during the DNA replication and transcription by transiently cleaving and rejoining one strand of the DNA duplex. Introduces a single-strand break via transesterification at the specific target site 5'-[CT]CCTTp site in duplex DNA. The scissile phosphodiester is attacked by the catalytic tyrosine of the enzyme, resulting in the formation of a DNA-(3'-phosphotyrosyl)-enzyme intermediate and the expulsion of a 5'-OH DNA strand. The free DNA strand then undergoes passage around the unbroken strand thus removing DNA supercoils. Finally, in the religation step, the DNA 5'-OH attacks the covalent intermediate to expel the active-site tyrosine and restore the DNA phosphodiester backbone.</text>
</comment>
<dbReference type="GO" id="GO:0007059">
    <property type="term" value="P:chromosome segregation"/>
    <property type="evidence" value="ECO:0007669"/>
    <property type="project" value="TreeGrafter"/>
</dbReference>
<dbReference type="SMART" id="SM00435">
    <property type="entry name" value="TOPEUc"/>
    <property type="match status" value="1"/>
</dbReference>
<dbReference type="Pfam" id="PF01028">
    <property type="entry name" value="Topoisom_I"/>
    <property type="match status" value="1"/>
</dbReference>
<evidence type="ECO:0000256" key="1">
    <source>
        <dbReference type="ARBA" id="ARBA00000213"/>
    </source>
</evidence>
<accession>A0AAU9IQ54</accession>
<comment type="catalytic activity">
    <reaction evidence="1 6 7">
        <text>ATP-independent breakage of single-stranded DNA, followed by passage and rejoining.</text>
        <dbReference type="EC" id="5.6.2.1"/>
    </reaction>
</comment>
<dbReference type="Pfam" id="PF02919">
    <property type="entry name" value="Topoisom_I_N"/>
    <property type="match status" value="1"/>
</dbReference>
<evidence type="ECO:0000256" key="2">
    <source>
        <dbReference type="ARBA" id="ARBA00006645"/>
    </source>
</evidence>
<evidence type="ECO:0000256" key="9">
    <source>
        <dbReference type="SAM" id="MobiDB-lite"/>
    </source>
</evidence>
<dbReference type="PROSITE" id="PS52038">
    <property type="entry name" value="TOPO_IB_2"/>
    <property type="match status" value="1"/>
</dbReference>
<dbReference type="Gene3D" id="1.10.132.10">
    <property type="match status" value="1"/>
</dbReference>
<evidence type="ECO:0000259" key="10">
    <source>
        <dbReference type="SMART" id="SM00435"/>
    </source>
</evidence>
<gene>
    <name evidence="11" type="ORF">BSTOLATCC_MIC17583</name>
</gene>
<feature type="active site" description="O-(3'-phospho-DNA)-tyrosine intermediate" evidence="6">
    <location>
        <position position="538"/>
    </location>
</feature>
<dbReference type="CDD" id="cd00660">
    <property type="entry name" value="Topoisomer_IB_N"/>
    <property type="match status" value="1"/>
</dbReference>
<dbReference type="GO" id="GO:0006260">
    <property type="term" value="P:DNA replication"/>
    <property type="evidence" value="ECO:0007669"/>
    <property type="project" value="TreeGrafter"/>
</dbReference>
<dbReference type="InterPro" id="IPR013030">
    <property type="entry name" value="DNA_topo_DNA_db_N_dom2"/>
</dbReference>
<comment type="caution">
    <text evidence="11">The sequence shown here is derived from an EMBL/GenBank/DDBJ whole genome shotgun (WGS) entry which is preliminary data.</text>
</comment>
<protein>
    <recommendedName>
        <fullName evidence="7">DNA topoisomerase I</fullName>
        <ecNumber evidence="7">5.6.2.1</ecNumber>
    </recommendedName>
    <alternativeName>
        <fullName evidence="7">DNA topoisomerase 1</fullName>
    </alternativeName>
</protein>
<keyword evidence="12" id="KW-1185">Reference proteome</keyword>
<evidence type="ECO:0000256" key="8">
    <source>
        <dbReference type="SAM" id="Coils"/>
    </source>
</evidence>
<keyword evidence="5 6" id="KW-0413">Isomerase</keyword>
<dbReference type="GO" id="GO:0005694">
    <property type="term" value="C:chromosome"/>
    <property type="evidence" value="ECO:0007669"/>
    <property type="project" value="InterPro"/>
</dbReference>
<dbReference type="SUPFAM" id="SSF56741">
    <property type="entry name" value="Eukaryotic DNA topoisomerase I, N-terminal DNA-binding fragment"/>
    <property type="match status" value="1"/>
</dbReference>
<feature type="region of interest" description="Disordered" evidence="9">
    <location>
        <begin position="1"/>
        <end position="24"/>
    </location>
</feature>
<dbReference type="InterPro" id="IPR013034">
    <property type="entry name" value="DNA_topo_DNA_db_N_dom1"/>
</dbReference>
<dbReference type="InterPro" id="IPR036202">
    <property type="entry name" value="TopoI_DNA-bd_euk_N_sf"/>
</dbReference>
<dbReference type="Gene3D" id="1.10.10.41">
    <property type="entry name" value="Yeast DNA topoisomerase - domain 1"/>
    <property type="match status" value="1"/>
</dbReference>
<organism evidence="11 12">
    <name type="scientific">Blepharisma stoltei</name>
    <dbReference type="NCBI Taxonomy" id="1481888"/>
    <lineage>
        <taxon>Eukaryota</taxon>
        <taxon>Sar</taxon>
        <taxon>Alveolata</taxon>
        <taxon>Ciliophora</taxon>
        <taxon>Postciliodesmatophora</taxon>
        <taxon>Heterotrichea</taxon>
        <taxon>Heterotrichida</taxon>
        <taxon>Blepharismidae</taxon>
        <taxon>Blepharisma</taxon>
    </lineage>
</organism>
<dbReference type="PROSITE" id="PS00176">
    <property type="entry name" value="TOPO_IB_1"/>
    <property type="match status" value="1"/>
</dbReference>
<proteinExistence type="inferred from homology"/>
<dbReference type="InterPro" id="IPR025834">
    <property type="entry name" value="TopoI_C_dom"/>
</dbReference>